<evidence type="ECO:0000313" key="1">
    <source>
        <dbReference type="EMBL" id="GAU95510.1"/>
    </source>
</evidence>
<reference evidence="1 2" key="1">
    <citation type="journal article" date="2016" name="Nat. Commun.">
        <title>Extremotolerant tardigrade genome and improved radiotolerance of human cultured cells by tardigrade-unique protein.</title>
        <authorList>
            <person name="Hashimoto T."/>
            <person name="Horikawa D.D."/>
            <person name="Saito Y."/>
            <person name="Kuwahara H."/>
            <person name="Kozuka-Hata H."/>
            <person name="Shin-I T."/>
            <person name="Minakuchi Y."/>
            <person name="Ohishi K."/>
            <person name="Motoyama A."/>
            <person name="Aizu T."/>
            <person name="Enomoto A."/>
            <person name="Kondo K."/>
            <person name="Tanaka S."/>
            <person name="Hara Y."/>
            <person name="Koshikawa S."/>
            <person name="Sagara H."/>
            <person name="Miura T."/>
            <person name="Yokobori S."/>
            <person name="Miyagawa K."/>
            <person name="Suzuki Y."/>
            <person name="Kubo T."/>
            <person name="Oyama M."/>
            <person name="Kohara Y."/>
            <person name="Fujiyama A."/>
            <person name="Arakawa K."/>
            <person name="Katayama T."/>
            <person name="Toyoda A."/>
            <person name="Kunieda T."/>
        </authorList>
    </citation>
    <scope>NUCLEOTIDE SEQUENCE [LARGE SCALE GENOMIC DNA]</scope>
    <source>
        <strain evidence="1 2">YOKOZUNA-1</strain>
    </source>
</reference>
<organism evidence="1 2">
    <name type="scientific">Ramazzottius varieornatus</name>
    <name type="common">Water bear</name>
    <name type="synonym">Tardigrade</name>
    <dbReference type="NCBI Taxonomy" id="947166"/>
    <lineage>
        <taxon>Eukaryota</taxon>
        <taxon>Metazoa</taxon>
        <taxon>Ecdysozoa</taxon>
        <taxon>Tardigrada</taxon>
        <taxon>Eutardigrada</taxon>
        <taxon>Parachela</taxon>
        <taxon>Hypsibioidea</taxon>
        <taxon>Ramazzottiidae</taxon>
        <taxon>Ramazzottius</taxon>
    </lineage>
</organism>
<evidence type="ECO:0000313" key="2">
    <source>
        <dbReference type="Proteomes" id="UP000186922"/>
    </source>
</evidence>
<comment type="caution">
    <text evidence="1">The sequence shown here is derived from an EMBL/GenBank/DDBJ whole genome shotgun (WGS) entry which is preliminary data.</text>
</comment>
<protein>
    <submittedName>
        <fullName evidence="1">Uncharacterized protein</fullName>
    </submittedName>
</protein>
<dbReference type="Proteomes" id="UP000186922">
    <property type="component" value="Unassembled WGS sequence"/>
</dbReference>
<gene>
    <name evidence="1" type="primary">RvY_07114-1</name>
    <name evidence="1" type="synonym">RvY_07114.1</name>
    <name evidence="1" type="ORF">RvY_07114</name>
</gene>
<dbReference type="EMBL" id="BDGG01000003">
    <property type="protein sequence ID" value="GAU95510.1"/>
    <property type="molecule type" value="Genomic_DNA"/>
</dbReference>
<keyword evidence="2" id="KW-1185">Reference proteome</keyword>
<name>A0A1D1V3N1_RAMVA</name>
<accession>A0A1D1V3N1</accession>
<proteinExistence type="predicted"/>
<sequence>MHKRLVLDRLLRVSAAGGYENGQILYIKSIDAEMGVKNRNRREDKLAGDEWMKIIRD</sequence>
<dbReference type="AlphaFoldDB" id="A0A1D1V3N1"/>